<keyword evidence="8" id="KW-1185">Reference proteome</keyword>
<dbReference type="EMBL" id="CP017560">
    <property type="protein sequence ID" value="AOV07608.1"/>
    <property type="molecule type" value="Genomic_DNA"/>
</dbReference>
<dbReference type="GO" id="GO:0005886">
    <property type="term" value="C:plasma membrane"/>
    <property type="evidence" value="ECO:0007669"/>
    <property type="project" value="TreeGrafter"/>
</dbReference>
<accession>A0A1D8JG07</accession>
<comment type="function">
    <text evidence="5">Involved in formation and maintenance of cell shape.</text>
</comment>
<dbReference type="Pfam" id="PF04085">
    <property type="entry name" value="MreC"/>
    <property type="match status" value="1"/>
</dbReference>
<dbReference type="GO" id="GO:0008360">
    <property type="term" value="P:regulation of cell shape"/>
    <property type="evidence" value="ECO:0007669"/>
    <property type="project" value="UniProtKB-KW"/>
</dbReference>
<proteinExistence type="inferred from homology"/>
<dbReference type="Proteomes" id="UP000185746">
    <property type="component" value="Chromosome"/>
</dbReference>
<evidence type="ECO:0000256" key="3">
    <source>
        <dbReference type="ARBA" id="ARBA00022960"/>
    </source>
</evidence>
<evidence type="ECO:0000259" key="6">
    <source>
        <dbReference type="Pfam" id="PF04085"/>
    </source>
</evidence>
<dbReference type="KEGG" id="surl:BI350_08715"/>
<dbReference type="InterPro" id="IPR042175">
    <property type="entry name" value="Cell/Rod_MreC_2"/>
</dbReference>
<gene>
    <name evidence="7" type="ORF">BI350_08715</name>
</gene>
<evidence type="ECO:0000256" key="5">
    <source>
        <dbReference type="PIRNR" id="PIRNR038471"/>
    </source>
</evidence>
<dbReference type="RefSeq" id="WP_075527740.1">
    <property type="nucleotide sequence ID" value="NZ_CP017560.1"/>
</dbReference>
<evidence type="ECO:0000313" key="7">
    <source>
        <dbReference type="EMBL" id="AOV07608.1"/>
    </source>
</evidence>
<organism evidence="7 8">
    <name type="scientific">Sporosarcina ureilytica</name>
    <dbReference type="NCBI Taxonomy" id="298596"/>
    <lineage>
        <taxon>Bacteria</taxon>
        <taxon>Bacillati</taxon>
        <taxon>Bacillota</taxon>
        <taxon>Bacilli</taxon>
        <taxon>Bacillales</taxon>
        <taxon>Caryophanaceae</taxon>
        <taxon>Sporosarcina</taxon>
    </lineage>
</organism>
<evidence type="ECO:0000313" key="8">
    <source>
        <dbReference type="Proteomes" id="UP000185746"/>
    </source>
</evidence>
<keyword evidence="3 5" id="KW-0133">Cell shape</keyword>
<dbReference type="PIRSF" id="PIRSF038471">
    <property type="entry name" value="MreC"/>
    <property type="match status" value="1"/>
</dbReference>
<dbReference type="PANTHER" id="PTHR34138">
    <property type="entry name" value="CELL SHAPE-DETERMINING PROTEIN MREC"/>
    <property type="match status" value="1"/>
</dbReference>
<dbReference type="InterPro" id="IPR055342">
    <property type="entry name" value="MreC_beta-barrel_core"/>
</dbReference>
<reference evidence="7 8" key="1">
    <citation type="submission" date="2016-09" db="EMBL/GenBank/DDBJ databases">
        <title>Complete genome sequence of the Lysinibacillus sphaericus LMG 22257, a specie of Bacillus with ureolytic activity that can effectively biodeposit calcium carbonate.</title>
        <authorList>
            <person name="Yan W."/>
        </authorList>
    </citation>
    <scope>NUCLEOTIDE SEQUENCE [LARGE SCALE GENOMIC DNA]</scope>
    <source>
        <strain evidence="7 8">LMG 22257</strain>
    </source>
</reference>
<evidence type="ECO:0000256" key="4">
    <source>
        <dbReference type="ARBA" id="ARBA00032089"/>
    </source>
</evidence>
<sequence length="301" mass="33484">MPRFFSNKRLILLLVGVIVLVALISFTLRDRHNASLPERIVKDVVGFGQTIFSKPTHFITGVIGNVDGILNTYEENKILKERLNEYASVQAELTEVRIENKELREIIGKQEDLNAYQPIHATVISRNPDQWEEKIILDKGSKHGVKQNMAVITSRGLIGKVVVVTDFYSTVELLSTENRNFRVSAVIRSKEADDQSAFGLIEGFDRERGELIMRRIDTDYEIQIGEKVISSGLGGIFPKGLPIGEVTEVSTDDYGLTKMVYIRPAAQFSMLDHVIITQRTSVTVEGTDGNGTVGTEGEDGS</sequence>
<dbReference type="PANTHER" id="PTHR34138:SF1">
    <property type="entry name" value="CELL SHAPE-DETERMINING PROTEIN MREC"/>
    <property type="match status" value="1"/>
</dbReference>
<dbReference type="AlphaFoldDB" id="A0A1D8JG07"/>
<feature type="domain" description="Rod shape-determining protein MreC beta-barrel core" evidence="6">
    <location>
        <begin position="123"/>
        <end position="277"/>
    </location>
</feature>
<name>A0A1D8JG07_9BACL</name>
<dbReference type="Gene3D" id="2.40.10.350">
    <property type="entry name" value="Rod shape-determining protein MreC, domain 2"/>
    <property type="match status" value="1"/>
</dbReference>
<dbReference type="InterPro" id="IPR007221">
    <property type="entry name" value="MreC"/>
</dbReference>
<evidence type="ECO:0000256" key="2">
    <source>
        <dbReference type="ARBA" id="ARBA00013855"/>
    </source>
</evidence>
<dbReference type="Gene3D" id="1.20.5.490">
    <property type="entry name" value="Single helix bin"/>
    <property type="match status" value="1"/>
</dbReference>
<comment type="similarity">
    <text evidence="1 5">Belongs to the MreC family.</text>
</comment>
<evidence type="ECO:0000256" key="1">
    <source>
        <dbReference type="ARBA" id="ARBA00009369"/>
    </source>
</evidence>
<dbReference type="NCBIfam" id="TIGR00219">
    <property type="entry name" value="mreC"/>
    <property type="match status" value="1"/>
</dbReference>
<dbReference type="InterPro" id="IPR042177">
    <property type="entry name" value="Cell/Rod_1"/>
</dbReference>
<protein>
    <recommendedName>
        <fullName evidence="2 5">Cell shape-determining protein MreC</fullName>
    </recommendedName>
    <alternativeName>
        <fullName evidence="4 5">Cell shape protein MreC</fullName>
    </alternativeName>
</protein>
<dbReference type="Gene3D" id="2.40.10.340">
    <property type="entry name" value="Rod shape-determining protein MreC, domain 1"/>
    <property type="match status" value="1"/>
</dbReference>